<dbReference type="HAMAP" id="MF_00530">
    <property type="entry name" value="ATP_synth_epsil_bac"/>
    <property type="match status" value="1"/>
</dbReference>
<evidence type="ECO:0000256" key="4">
    <source>
        <dbReference type="ARBA" id="ARBA00023065"/>
    </source>
</evidence>
<dbReference type="GO" id="GO:0045259">
    <property type="term" value="C:proton-transporting ATP synthase complex"/>
    <property type="evidence" value="ECO:0007669"/>
    <property type="project" value="UniProtKB-KW"/>
</dbReference>
<evidence type="ECO:0000259" key="8">
    <source>
        <dbReference type="Pfam" id="PF02823"/>
    </source>
</evidence>
<proteinExistence type="inferred from homology"/>
<evidence type="ECO:0000256" key="1">
    <source>
        <dbReference type="ARBA" id="ARBA00004170"/>
    </source>
</evidence>
<dbReference type="EMBL" id="LAZR01000589">
    <property type="protein sequence ID" value="KKN63445.1"/>
    <property type="molecule type" value="Genomic_DNA"/>
</dbReference>
<comment type="similarity">
    <text evidence="2">Belongs to the ATPase epsilon chain family.</text>
</comment>
<organism evidence="9">
    <name type="scientific">marine sediment metagenome</name>
    <dbReference type="NCBI Taxonomy" id="412755"/>
    <lineage>
        <taxon>unclassified sequences</taxon>
        <taxon>metagenomes</taxon>
        <taxon>ecological metagenomes</taxon>
    </lineage>
</organism>
<dbReference type="PANTHER" id="PTHR13822:SF10">
    <property type="entry name" value="ATP SYNTHASE EPSILON CHAIN, CHLOROPLASTIC"/>
    <property type="match status" value="1"/>
</dbReference>
<dbReference type="InterPro" id="IPR020546">
    <property type="entry name" value="ATP_synth_F1_dsu/esu_N"/>
</dbReference>
<accession>A0A0F9S3N9</accession>
<evidence type="ECO:0000256" key="7">
    <source>
        <dbReference type="ARBA" id="ARBA00023310"/>
    </source>
</evidence>
<gene>
    <name evidence="9" type="ORF">LCGC14_0501650</name>
</gene>
<keyword evidence="4" id="KW-0406">Ion transport</keyword>
<reference evidence="9" key="1">
    <citation type="journal article" date="2015" name="Nature">
        <title>Complex archaea that bridge the gap between prokaryotes and eukaryotes.</title>
        <authorList>
            <person name="Spang A."/>
            <person name="Saw J.H."/>
            <person name="Jorgensen S.L."/>
            <person name="Zaremba-Niedzwiedzka K."/>
            <person name="Martijn J."/>
            <person name="Lind A.E."/>
            <person name="van Eijk R."/>
            <person name="Schleper C."/>
            <person name="Guy L."/>
            <person name="Ettema T.J."/>
        </authorList>
    </citation>
    <scope>NUCLEOTIDE SEQUENCE</scope>
</reference>
<dbReference type="GO" id="GO:0046933">
    <property type="term" value="F:proton-transporting ATP synthase activity, rotational mechanism"/>
    <property type="evidence" value="ECO:0007669"/>
    <property type="project" value="InterPro"/>
</dbReference>
<dbReference type="Pfam" id="PF02823">
    <property type="entry name" value="ATP-synt_DE_N"/>
    <property type="match status" value="1"/>
</dbReference>
<feature type="domain" description="ATP synthase F1 complex delta/epsilon subunit N-terminal" evidence="8">
    <location>
        <begin position="5"/>
        <end position="84"/>
    </location>
</feature>
<dbReference type="PANTHER" id="PTHR13822">
    <property type="entry name" value="ATP SYNTHASE DELTA/EPSILON CHAIN"/>
    <property type="match status" value="1"/>
</dbReference>
<evidence type="ECO:0000256" key="2">
    <source>
        <dbReference type="ARBA" id="ARBA00005712"/>
    </source>
</evidence>
<evidence type="ECO:0000256" key="5">
    <source>
        <dbReference type="ARBA" id="ARBA00023136"/>
    </source>
</evidence>
<evidence type="ECO:0000256" key="6">
    <source>
        <dbReference type="ARBA" id="ARBA00023196"/>
    </source>
</evidence>
<dbReference type="AlphaFoldDB" id="A0A0F9S3N9"/>
<dbReference type="SUPFAM" id="SSF51344">
    <property type="entry name" value="Epsilon subunit of F1F0-ATP synthase N-terminal domain"/>
    <property type="match status" value="1"/>
</dbReference>
<keyword evidence="6" id="KW-0139">CF(1)</keyword>
<dbReference type="NCBIfam" id="TIGR01216">
    <property type="entry name" value="ATP_synt_epsi"/>
    <property type="match status" value="1"/>
</dbReference>
<dbReference type="CDD" id="cd12152">
    <property type="entry name" value="F1-ATPase_delta"/>
    <property type="match status" value="1"/>
</dbReference>
<keyword evidence="5" id="KW-0472">Membrane</keyword>
<dbReference type="InterPro" id="IPR001469">
    <property type="entry name" value="ATP_synth_F1_dsu/esu"/>
</dbReference>
<dbReference type="NCBIfam" id="NF001851">
    <property type="entry name" value="PRK00571.2-4"/>
    <property type="match status" value="1"/>
</dbReference>
<dbReference type="Gene3D" id="2.60.15.10">
    <property type="entry name" value="F0F1 ATP synthase delta/epsilon subunit, N-terminal"/>
    <property type="match status" value="1"/>
</dbReference>
<protein>
    <recommendedName>
        <fullName evidence="8">ATP synthase F1 complex delta/epsilon subunit N-terminal domain-containing protein</fullName>
    </recommendedName>
</protein>
<keyword evidence="3" id="KW-0813">Transport</keyword>
<dbReference type="InterPro" id="IPR036771">
    <property type="entry name" value="ATPsynth_dsu/esu_N"/>
</dbReference>
<name>A0A0F9S3N9_9ZZZZ</name>
<sequence length="134" mass="14464">MSDSFQFELVSPERLLLSEAVTAVNVPGTEGYFTVMAKHAPLMTTLKPGVVVATLESGSEQKIFVLGGFADVNQNSFTLLAERATRVEDLDAAELDQQIKNAEEDVADAKTPEAKAKAEHALDQLREARVAVGF</sequence>
<evidence type="ECO:0000256" key="3">
    <source>
        <dbReference type="ARBA" id="ARBA00022448"/>
    </source>
</evidence>
<keyword evidence="7" id="KW-0066">ATP synthesis</keyword>
<evidence type="ECO:0000313" key="9">
    <source>
        <dbReference type="EMBL" id="KKN63445.1"/>
    </source>
</evidence>
<comment type="subcellular location">
    <subcellularLocation>
        <location evidence="1">Membrane</location>
        <topology evidence="1">Peripheral membrane protein</topology>
    </subcellularLocation>
</comment>
<comment type="caution">
    <text evidence="9">The sequence shown here is derived from an EMBL/GenBank/DDBJ whole genome shotgun (WGS) entry which is preliminary data.</text>
</comment>